<dbReference type="GO" id="GO:0052381">
    <property type="term" value="F:tRNA dimethylallyltransferase activity"/>
    <property type="evidence" value="ECO:0007669"/>
    <property type="project" value="UniProtKB-UniRule"/>
</dbReference>
<feature type="region of interest" description="Interaction with substrate tRNA" evidence="10">
    <location>
        <begin position="285"/>
        <end position="292"/>
    </location>
</feature>
<dbReference type="EC" id="2.5.1.75" evidence="10"/>
<keyword evidence="8 10" id="KW-0460">Magnesium</keyword>
<keyword evidence="6 10" id="KW-0547">Nucleotide-binding</keyword>
<feature type="site" description="Interaction with substrate tRNA" evidence="10">
    <location>
        <position position="134"/>
    </location>
</feature>
<comment type="catalytic activity">
    <reaction evidence="9 10 11">
        <text>adenosine(37) in tRNA + dimethylallyl diphosphate = N(6)-dimethylallyladenosine(37) in tRNA + diphosphate</text>
        <dbReference type="Rhea" id="RHEA:26482"/>
        <dbReference type="Rhea" id="RHEA-COMP:10162"/>
        <dbReference type="Rhea" id="RHEA-COMP:10375"/>
        <dbReference type="ChEBI" id="CHEBI:33019"/>
        <dbReference type="ChEBI" id="CHEBI:57623"/>
        <dbReference type="ChEBI" id="CHEBI:74411"/>
        <dbReference type="ChEBI" id="CHEBI:74415"/>
        <dbReference type="EC" id="2.5.1.75"/>
    </reaction>
</comment>
<sequence length="320" mass="34758">MSTSTEHHAVDAIALVGPTASGKTAAALALADALQAQGGAEIVSVDSALVYRGMDIGTAKPSREELACVPHHLIDILDPLQSYSAAEFAKEATRLIGDIRRRGKTPLLVGGTMLYLKALLEGLNDMPAADPQVREQIQQRAQALGWPALHAELMRVDPVTAARLAPGDSQRIGRALEIWTSTGQPLSAFHQAPKTTAPALNIPVISLEPDDRAWLHERIALRFDQMMAQGFIDEVRTLRARGDLNPDLPSMRCVGYRQAWQGLDEGWSEAEIRERGIFATRQLAKRQITWLRGMVGRTVVAADQAQATAQVIQAASAWMP</sequence>
<evidence type="ECO:0000256" key="11">
    <source>
        <dbReference type="RuleBase" id="RU003783"/>
    </source>
</evidence>
<evidence type="ECO:0000256" key="12">
    <source>
        <dbReference type="RuleBase" id="RU003784"/>
    </source>
</evidence>
<accession>A0A927IM68</accession>
<dbReference type="GO" id="GO:0005524">
    <property type="term" value="F:ATP binding"/>
    <property type="evidence" value="ECO:0007669"/>
    <property type="project" value="UniProtKB-UniRule"/>
</dbReference>
<dbReference type="FunFam" id="1.10.20.140:FF:000001">
    <property type="entry name" value="tRNA dimethylallyltransferase"/>
    <property type="match status" value="1"/>
</dbReference>
<dbReference type="Gene3D" id="3.40.50.300">
    <property type="entry name" value="P-loop containing nucleotide triphosphate hydrolases"/>
    <property type="match status" value="1"/>
</dbReference>
<feature type="region of interest" description="Interaction with substrate tRNA" evidence="10">
    <location>
        <begin position="46"/>
        <end position="49"/>
    </location>
</feature>
<dbReference type="GO" id="GO:0006400">
    <property type="term" value="P:tRNA modification"/>
    <property type="evidence" value="ECO:0007669"/>
    <property type="project" value="TreeGrafter"/>
</dbReference>
<keyword evidence="5 10" id="KW-0819">tRNA processing</keyword>
<protein>
    <recommendedName>
        <fullName evidence="10">tRNA dimethylallyltransferase</fullName>
        <ecNumber evidence="10">2.5.1.75</ecNumber>
    </recommendedName>
    <alternativeName>
        <fullName evidence="10">Dimethylallyl diphosphate:tRNA dimethylallyltransferase</fullName>
        <shortName evidence="10">DMAPP:tRNA dimethylallyltransferase</shortName>
        <shortName evidence="10">DMATase</shortName>
    </alternativeName>
    <alternativeName>
        <fullName evidence="10">Isopentenyl-diphosphate:tRNA isopentenyltransferase</fullName>
        <shortName evidence="10">IPP transferase</shortName>
        <shortName evidence="10">IPPT</shortName>
        <shortName evidence="10">IPTase</shortName>
    </alternativeName>
</protein>
<feature type="region of interest" description="Interaction with substrate tRNA" evidence="10">
    <location>
        <begin position="170"/>
        <end position="174"/>
    </location>
</feature>
<feature type="region of interest" description="Interaction with substrate tRNA" evidence="10">
    <location>
        <begin position="252"/>
        <end position="257"/>
    </location>
</feature>
<feature type="binding site" evidence="10">
    <location>
        <begin position="19"/>
        <end position="24"/>
    </location>
    <ligand>
        <name>substrate</name>
    </ligand>
</feature>
<dbReference type="RefSeq" id="WP_191819179.1">
    <property type="nucleotide sequence ID" value="NZ_JACYFT010000002.1"/>
</dbReference>
<dbReference type="Pfam" id="PF01715">
    <property type="entry name" value="IPPT"/>
    <property type="match status" value="1"/>
</dbReference>
<dbReference type="PANTHER" id="PTHR11088">
    <property type="entry name" value="TRNA DIMETHYLALLYLTRANSFERASE"/>
    <property type="match status" value="1"/>
</dbReference>
<comment type="function">
    <text evidence="2 10 12">Catalyzes the transfer of a dimethylallyl group onto the adenine at position 37 in tRNAs that read codons beginning with uridine, leading to the formation of N6-(dimethylallyl)adenosine (i(6)A).</text>
</comment>
<dbReference type="Proteomes" id="UP000647424">
    <property type="component" value="Unassembled WGS sequence"/>
</dbReference>
<evidence type="ECO:0000256" key="2">
    <source>
        <dbReference type="ARBA" id="ARBA00003213"/>
    </source>
</evidence>
<proteinExistence type="inferred from homology"/>
<dbReference type="PANTHER" id="PTHR11088:SF60">
    <property type="entry name" value="TRNA DIMETHYLALLYLTRANSFERASE"/>
    <property type="match status" value="1"/>
</dbReference>
<comment type="subunit">
    <text evidence="10">Monomer.</text>
</comment>
<reference evidence="14" key="1">
    <citation type="submission" date="2020-09" db="EMBL/GenBank/DDBJ databases">
        <title>Genome seq and assembly of Limnohabitants sp.</title>
        <authorList>
            <person name="Chhetri G."/>
        </authorList>
    </citation>
    <scope>NUCLEOTIDE SEQUENCE</scope>
    <source>
        <strain evidence="14">JUR4</strain>
    </source>
</reference>
<dbReference type="InterPro" id="IPR027417">
    <property type="entry name" value="P-loop_NTPase"/>
</dbReference>
<evidence type="ECO:0000256" key="8">
    <source>
        <dbReference type="ARBA" id="ARBA00022842"/>
    </source>
</evidence>
<evidence type="ECO:0000313" key="15">
    <source>
        <dbReference type="Proteomes" id="UP000647424"/>
    </source>
</evidence>
<dbReference type="InterPro" id="IPR018022">
    <property type="entry name" value="IPT"/>
</dbReference>
<evidence type="ECO:0000256" key="5">
    <source>
        <dbReference type="ARBA" id="ARBA00022694"/>
    </source>
</evidence>
<keyword evidence="7 10" id="KW-0067">ATP-binding</keyword>
<evidence type="ECO:0000256" key="6">
    <source>
        <dbReference type="ARBA" id="ARBA00022741"/>
    </source>
</evidence>
<evidence type="ECO:0000256" key="3">
    <source>
        <dbReference type="ARBA" id="ARBA00005842"/>
    </source>
</evidence>
<dbReference type="AlphaFoldDB" id="A0A927IM68"/>
<feature type="site" description="Interaction with substrate tRNA" evidence="10">
    <location>
        <position position="112"/>
    </location>
</feature>
<evidence type="ECO:0000313" key="14">
    <source>
        <dbReference type="EMBL" id="MBD8050692.1"/>
    </source>
</evidence>
<keyword evidence="15" id="KW-1185">Reference proteome</keyword>
<evidence type="ECO:0000256" key="10">
    <source>
        <dbReference type="HAMAP-Rule" id="MF_00185"/>
    </source>
</evidence>
<comment type="caution">
    <text evidence="14">The sequence shown here is derived from an EMBL/GenBank/DDBJ whole genome shotgun (WGS) entry which is preliminary data.</text>
</comment>
<keyword evidence="4 10" id="KW-0808">Transferase</keyword>
<dbReference type="SUPFAM" id="SSF52540">
    <property type="entry name" value="P-loop containing nucleoside triphosphate hydrolases"/>
    <property type="match status" value="1"/>
</dbReference>
<name>A0A927IM68_9BURK</name>
<evidence type="ECO:0000256" key="7">
    <source>
        <dbReference type="ARBA" id="ARBA00022840"/>
    </source>
</evidence>
<evidence type="ECO:0000256" key="13">
    <source>
        <dbReference type="RuleBase" id="RU003785"/>
    </source>
</evidence>
<comment type="similarity">
    <text evidence="3 10 13">Belongs to the IPP transferase family.</text>
</comment>
<evidence type="ECO:0000256" key="4">
    <source>
        <dbReference type="ARBA" id="ARBA00022679"/>
    </source>
</evidence>
<dbReference type="Gene3D" id="1.10.20.140">
    <property type="match status" value="1"/>
</dbReference>
<dbReference type="HAMAP" id="MF_00185">
    <property type="entry name" value="IPP_trans"/>
    <property type="match status" value="1"/>
</dbReference>
<gene>
    <name evidence="10 14" type="primary">miaA</name>
    <name evidence="14" type="ORF">IC609_09055</name>
</gene>
<evidence type="ECO:0000256" key="9">
    <source>
        <dbReference type="ARBA" id="ARBA00049563"/>
    </source>
</evidence>
<dbReference type="InterPro" id="IPR039657">
    <property type="entry name" value="Dimethylallyltransferase"/>
</dbReference>
<dbReference type="NCBIfam" id="TIGR00174">
    <property type="entry name" value="miaA"/>
    <property type="match status" value="1"/>
</dbReference>
<feature type="binding site" evidence="10">
    <location>
        <begin position="17"/>
        <end position="24"/>
    </location>
    <ligand>
        <name>ATP</name>
        <dbReference type="ChEBI" id="CHEBI:30616"/>
    </ligand>
</feature>
<organism evidence="14 15">
    <name type="scientific">Limnohabitans radicicola</name>
    <dbReference type="NCBI Taxonomy" id="2771427"/>
    <lineage>
        <taxon>Bacteria</taxon>
        <taxon>Pseudomonadati</taxon>
        <taxon>Pseudomonadota</taxon>
        <taxon>Betaproteobacteria</taxon>
        <taxon>Burkholderiales</taxon>
        <taxon>Comamonadaceae</taxon>
        <taxon>Limnohabitans</taxon>
    </lineage>
</organism>
<evidence type="ECO:0000256" key="1">
    <source>
        <dbReference type="ARBA" id="ARBA00001946"/>
    </source>
</evidence>
<dbReference type="EMBL" id="JACYFT010000002">
    <property type="protein sequence ID" value="MBD8050692.1"/>
    <property type="molecule type" value="Genomic_DNA"/>
</dbReference>
<comment type="cofactor">
    <cofactor evidence="1 10">
        <name>Mg(2+)</name>
        <dbReference type="ChEBI" id="CHEBI:18420"/>
    </cofactor>
</comment>